<dbReference type="Proteomes" id="UP000238296">
    <property type="component" value="Unassembled WGS sequence"/>
</dbReference>
<dbReference type="AlphaFoldDB" id="A0A2S8BJB2"/>
<evidence type="ECO:0000313" key="3">
    <source>
        <dbReference type="Proteomes" id="UP000238296"/>
    </source>
</evidence>
<accession>A0A2S8BJB2</accession>
<reference evidence="2 3" key="1">
    <citation type="journal article" date="2017" name="Int. J. Syst. Evol. Microbiol.">
        <title>Mycobacterium talmoniae sp. nov., a slowly growing mycobacterium isolated from human respiratory samples.</title>
        <authorList>
            <person name="Davidson R.M."/>
            <person name="DeGroote M.A."/>
            <person name="Marola J.L."/>
            <person name="Buss S."/>
            <person name="Jones V."/>
            <person name="McNeil M.R."/>
            <person name="Freifeld A.G."/>
            <person name="Elaine Epperson L."/>
            <person name="Hasan N.A."/>
            <person name="Jackson M."/>
            <person name="Iwen P.C."/>
            <person name="Salfinger M."/>
            <person name="Strong M."/>
        </authorList>
    </citation>
    <scope>NUCLEOTIDE SEQUENCE [LARGE SCALE GENOMIC DNA]</scope>
    <source>
        <strain evidence="2 3">ATCC BAA-2683</strain>
    </source>
</reference>
<dbReference type="EMBL" id="PPEA01000447">
    <property type="protein sequence ID" value="PQM46715.1"/>
    <property type="molecule type" value="Genomic_DNA"/>
</dbReference>
<organism evidence="2 3">
    <name type="scientific">Mycobacterium talmoniae</name>
    <dbReference type="NCBI Taxonomy" id="1858794"/>
    <lineage>
        <taxon>Bacteria</taxon>
        <taxon>Bacillati</taxon>
        <taxon>Actinomycetota</taxon>
        <taxon>Actinomycetes</taxon>
        <taxon>Mycobacteriales</taxon>
        <taxon>Mycobacteriaceae</taxon>
        <taxon>Mycobacterium</taxon>
    </lineage>
</organism>
<proteinExistence type="predicted"/>
<evidence type="ECO:0000313" key="2">
    <source>
        <dbReference type="EMBL" id="PQM46715.1"/>
    </source>
</evidence>
<comment type="caution">
    <text evidence="2">The sequence shown here is derived from an EMBL/GenBank/DDBJ whole genome shotgun (WGS) entry which is preliminary data.</text>
</comment>
<protein>
    <submittedName>
        <fullName evidence="2">Uncharacterized protein</fullName>
    </submittedName>
</protein>
<name>A0A2S8BJB2_9MYCO</name>
<evidence type="ECO:0000256" key="1">
    <source>
        <dbReference type="SAM" id="MobiDB-lite"/>
    </source>
</evidence>
<feature type="region of interest" description="Disordered" evidence="1">
    <location>
        <begin position="30"/>
        <end position="61"/>
    </location>
</feature>
<sequence length="79" mass="8291">MAAGLALLALGDAELHAPIVFDAHRAGADHDDIGERAQQLEDARSPGPARPPERPAAVAPPSRLLMKFARTQGRCRSAG</sequence>
<gene>
    <name evidence="2" type="ORF">C1Y40_03156</name>
</gene>
<feature type="compositionally biased region" description="Basic and acidic residues" evidence="1">
    <location>
        <begin position="30"/>
        <end position="44"/>
    </location>
</feature>